<dbReference type="Proteomes" id="UP000035366">
    <property type="component" value="Chromosome"/>
</dbReference>
<feature type="signal peptide" evidence="2">
    <location>
        <begin position="1"/>
        <end position="29"/>
    </location>
</feature>
<evidence type="ECO:0000256" key="1">
    <source>
        <dbReference type="SAM" id="MobiDB-lite"/>
    </source>
</evidence>
<gene>
    <name evidence="3" type="ORF">ABB07_08165</name>
</gene>
<feature type="region of interest" description="Disordered" evidence="1">
    <location>
        <begin position="36"/>
        <end position="107"/>
    </location>
</feature>
<organism evidence="3 4">
    <name type="scientific">Streptomyces incarnatus</name>
    <dbReference type="NCBI Taxonomy" id="665007"/>
    <lineage>
        <taxon>Bacteria</taxon>
        <taxon>Bacillati</taxon>
        <taxon>Actinomycetota</taxon>
        <taxon>Actinomycetes</taxon>
        <taxon>Kitasatosporales</taxon>
        <taxon>Streptomycetaceae</taxon>
        <taxon>Streptomyces</taxon>
    </lineage>
</organism>
<feature type="compositionally biased region" description="Low complexity" evidence="1">
    <location>
        <begin position="82"/>
        <end position="102"/>
    </location>
</feature>
<protein>
    <recommendedName>
        <fullName evidence="5">Secreted protein</fullName>
    </recommendedName>
</protein>
<accession>A0ABM5TGD2</accession>
<evidence type="ECO:0000313" key="3">
    <source>
        <dbReference type="EMBL" id="AKJ09996.1"/>
    </source>
</evidence>
<sequence>MFRGTTARAALASLAVVLLALLFSAPTETFTPAHTLSEATAKAETGTTPSEQPAGDQADVFGGRRLARDASRRAPQHPPIPGRAAGAGPAPTPGTARVPATGVSRAPTPAALQVFRC</sequence>
<proteinExistence type="predicted"/>
<evidence type="ECO:0000313" key="4">
    <source>
        <dbReference type="Proteomes" id="UP000035366"/>
    </source>
</evidence>
<name>A0ABM5TGD2_9ACTN</name>
<feature type="chain" id="PRO_5047158415" description="Secreted protein" evidence="2">
    <location>
        <begin position="30"/>
        <end position="117"/>
    </location>
</feature>
<keyword evidence="4" id="KW-1185">Reference proteome</keyword>
<reference evidence="3 4" key="1">
    <citation type="journal article" date="2015" name="ISME J.">
        <title>Draft Genome Sequence of Streptomyces incarnatus NRRL8089, which Produces the Nucleoside Antibiotic Sinefungin.</title>
        <authorList>
            <person name="Oshima K."/>
            <person name="Hattori M."/>
            <person name="Shimizu H."/>
            <person name="Fukuda K."/>
            <person name="Nemoto M."/>
            <person name="Inagaki K."/>
            <person name="Tamura T."/>
        </authorList>
    </citation>
    <scope>NUCLEOTIDE SEQUENCE [LARGE SCALE GENOMIC DNA]</scope>
    <source>
        <strain evidence="3 4">NRRL 8089</strain>
    </source>
</reference>
<dbReference type="EMBL" id="CP011497">
    <property type="protein sequence ID" value="AKJ09996.1"/>
    <property type="molecule type" value="Genomic_DNA"/>
</dbReference>
<keyword evidence="2" id="KW-0732">Signal</keyword>
<evidence type="ECO:0008006" key="5">
    <source>
        <dbReference type="Google" id="ProtNLM"/>
    </source>
</evidence>
<evidence type="ECO:0000256" key="2">
    <source>
        <dbReference type="SAM" id="SignalP"/>
    </source>
</evidence>
<dbReference type="RefSeq" id="WP_208898125.1">
    <property type="nucleotide sequence ID" value="NZ_CP011497.1"/>
</dbReference>